<dbReference type="GO" id="GO:0004534">
    <property type="term" value="F:5'-3' RNA exonuclease activity"/>
    <property type="evidence" value="ECO:0007669"/>
    <property type="project" value="TreeGrafter"/>
</dbReference>
<keyword evidence="3" id="KW-1185">Reference proteome</keyword>
<reference evidence="2 3" key="1">
    <citation type="submission" date="2016-10" db="EMBL/GenBank/DDBJ databases">
        <title>Genome sequence of Streptomyces gilvigriseus MUSC 26.</title>
        <authorList>
            <person name="Lee L.-H."/>
            <person name="Ser H.-L."/>
        </authorList>
    </citation>
    <scope>NUCLEOTIDE SEQUENCE [LARGE SCALE GENOMIC DNA]</scope>
    <source>
        <strain evidence="2 3">MUSC 26</strain>
    </source>
</reference>
<dbReference type="RefSeq" id="WP_071657118.1">
    <property type="nucleotide sequence ID" value="NZ_MLCF01000069.1"/>
</dbReference>
<dbReference type="Pfam" id="PF02811">
    <property type="entry name" value="PHP"/>
    <property type="match status" value="1"/>
</dbReference>
<dbReference type="STRING" id="1428644.BIV57_13700"/>
<dbReference type="PANTHER" id="PTHR42924">
    <property type="entry name" value="EXONUCLEASE"/>
    <property type="match status" value="1"/>
</dbReference>
<accession>A0A1J7BE14</accession>
<dbReference type="PANTHER" id="PTHR42924:SF3">
    <property type="entry name" value="POLYMERASE_HISTIDINOL PHOSPHATASE N-TERMINAL DOMAIN-CONTAINING PROTEIN"/>
    <property type="match status" value="1"/>
</dbReference>
<evidence type="ECO:0000313" key="3">
    <source>
        <dbReference type="Proteomes" id="UP000243342"/>
    </source>
</evidence>
<dbReference type="InterPro" id="IPR003141">
    <property type="entry name" value="Pol/His_phosphatase_N"/>
</dbReference>
<dbReference type="Gene3D" id="3.20.20.140">
    <property type="entry name" value="Metal-dependent hydrolases"/>
    <property type="match status" value="1"/>
</dbReference>
<dbReference type="CDD" id="cd07438">
    <property type="entry name" value="PHP_HisPPase_AMP"/>
    <property type="match status" value="1"/>
</dbReference>
<dbReference type="InterPro" id="IPR004013">
    <property type="entry name" value="PHP_dom"/>
</dbReference>
<dbReference type="InterPro" id="IPR016195">
    <property type="entry name" value="Pol/histidinol_Pase-like"/>
</dbReference>
<sequence>MPRIDLHTHSNASDGTDTPAQLVANAARAGLGVVALTDHDTTAGYAEAAAALAALPAEAPLGTVVPGAELSTRHGELSVHLLAYLFDPAHAELVREMELLRTDRVRRAREMTEKCVALGAPISWPQVERIAAGGAVGRPHVASALVEAGVVGSVSEAFVPDWLGAGGRAYVHKRDLDAEYAVRLVREAGGVPVVAHPAAAVRGGVLTDEQIAALAAVGLAGLEADHPDQSPPERARIRGLAAELGLITTGSSDYHGGRKTIAIGAESTAPEALEALLAQATGNKPLTR</sequence>
<evidence type="ECO:0000313" key="2">
    <source>
        <dbReference type="EMBL" id="OIV36915.1"/>
    </source>
</evidence>
<dbReference type="Proteomes" id="UP000243342">
    <property type="component" value="Unassembled WGS sequence"/>
</dbReference>
<protein>
    <submittedName>
        <fullName evidence="2">Phosphatase</fullName>
    </submittedName>
</protein>
<dbReference type="SMART" id="SM00481">
    <property type="entry name" value="POLIIIAc"/>
    <property type="match status" value="1"/>
</dbReference>
<evidence type="ECO:0000259" key="1">
    <source>
        <dbReference type="SMART" id="SM00481"/>
    </source>
</evidence>
<dbReference type="SUPFAM" id="SSF89550">
    <property type="entry name" value="PHP domain-like"/>
    <property type="match status" value="1"/>
</dbReference>
<proteinExistence type="predicted"/>
<gene>
    <name evidence="2" type="ORF">BIV57_13700</name>
</gene>
<dbReference type="OrthoDB" id="9804333at2"/>
<name>A0A1J7BE14_9ACTN</name>
<dbReference type="InterPro" id="IPR052018">
    <property type="entry name" value="PHP_domain"/>
</dbReference>
<dbReference type="AlphaFoldDB" id="A0A1J7BE14"/>
<dbReference type="Gene3D" id="1.10.150.650">
    <property type="match status" value="1"/>
</dbReference>
<dbReference type="EMBL" id="MLCF01000069">
    <property type="protein sequence ID" value="OIV36915.1"/>
    <property type="molecule type" value="Genomic_DNA"/>
</dbReference>
<feature type="domain" description="Polymerase/histidinol phosphatase N-terminal" evidence="1">
    <location>
        <begin position="4"/>
        <end position="74"/>
    </location>
</feature>
<dbReference type="GO" id="GO:0035312">
    <property type="term" value="F:5'-3' DNA exonuclease activity"/>
    <property type="evidence" value="ECO:0007669"/>
    <property type="project" value="TreeGrafter"/>
</dbReference>
<organism evidence="2 3">
    <name type="scientific">Mangrovactinospora gilvigrisea</name>
    <dbReference type="NCBI Taxonomy" id="1428644"/>
    <lineage>
        <taxon>Bacteria</taxon>
        <taxon>Bacillati</taxon>
        <taxon>Actinomycetota</taxon>
        <taxon>Actinomycetes</taxon>
        <taxon>Kitasatosporales</taxon>
        <taxon>Streptomycetaceae</taxon>
        <taxon>Mangrovactinospora</taxon>
    </lineage>
</organism>
<comment type="caution">
    <text evidence="2">The sequence shown here is derived from an EMBL/GenBank/DDBJ whole genome shotgun (WGS) entry which is preliminary data.</text>
</comment>